<dbReference type="SUPFAM" id="SSF51445">
    <property type="entry name" value="(Trans)glycosidases"/>
    <property type="match status" value="1"/>
</dbReference>
<gene>
    <name evidence="4" type="ORF">UFOVP1244_50</name>
</gene>
<dbReference type="GO" id="GO:0004553">
    <property type="term" value="F:hydrolase activity, hydrolyzing O-glycosyl compounds"/>
    <property type="evidence" value="ECO:0007669"/>
    <property type="project" value="InterPro"/>
</dbReference>
<dbReference type="InterPro" id="IPR051923">
    <property type="entry name" value="Glycosyl_Hydrolase_39"/>
</dbReference>
<name>A0A6J5RA53_9CAUD</name>
<dbReference type="PANTHER" id="PTHR12631:SF10">
    <property type="entry name" value="BETA-XYLOSIDASE-LIKE PROTEIN-RELATED"/>
    <property type="match status" value="1"/>
</dbReference>
<proteinExistence type="predicted"/>
<dbReference type="GO" id="GO:0000272">
    <property type="term" value="P:polysaccharide catabolic process"/>
    <property type="evidence" value="ECO:0007669"/>
    <property type="project" value="InterPro"/>
</dbReference>
<dbReference type="EMBL" id="LR797181">
    <property type="protein sequence ID" value="CAB4192632.1"/>
    <property type="molecule type" value="Genomic_DNA"/>
</dbReference>
<sequence>MSCCLASGPIIPTPPPTLLSLGVNLLTDSRFTLANTLSLIARRGFRWPLNEPTQGSITWSNFDTCLDNAEAAGVKILATLAASPTWANPAGGNSYPAGHEQEYFNFCGRVASRYKARTGIEAYMIWNEPQGNGLSAAQYKTLLIGGSNAIRAVDTSKKILFNTNGIPGDAALTTWFPTLVSDSAVRNAVDVMSFHSYPRPAAPELGDFVRNNVGPLDVRLGKMQNILSTNGWTKEVWITEGGWATNAPKADTIVSWEDQARFLIRQTIILMEIVDRYYMFQLYGGADDVPVTDEASGMGMVLDTLAPKLSFGAWKYLCHKPISGLQRVAATSPLWRYQHSTGHILWTISGTVNVVLSNLPATVYKTTLFGVTTPVSTSGGSLTVTAGIDPIYIDTVAP</sequence>
<evidence type="ECO:0000256" key="2">
    <source>
        <dbReference type="ARBA" id="ARBA00023295"/>
    </source>
</evidence>
<protein>
    <submittedName>
        <fullName evidence="4">Glycoside hydrolase, family 5</fullName>
    </submittedName>
</protein>
<evidence type="ECO:0000259" key="3">
    <source>
        <dbReference type="Pfam" id="PF00150"/>
    </source>
</evidence>
<feature type="domain" description="Glycoside hydrolase family 5" evidence="3">
    <location>
        <begin position="59"/>
        <end position="256"/>
    </location>
</feature>
<reference evidence="4" key="1">
    <citation type="submission" date="2020-05" db="EMBL/GenBank/DDBJ databases">
        <authorList>
            <person name="Chiriac C."/>
            <person name="Salcher M."/>
            <person name="Ghai R."/>
            <person name="Kavagutti S V."/>
        </authorList>
    </citation>
    <scope>NUCLEOTIDE SEQUENCE</scope>
</reference>
<keyword evidence="1 4" id="KW-0378">Hydrolase</keyword>
<dbReference type="PANTHER" id="PTHR12631">
    <property type="entry name" value="ALPHA-L-IDURONIDASE"/>
    <property type="match status" value="1"/>
</dbReference>
<dbReference type="Gene3D" id="3.20.20.80">
    <property type="entry name" value="Glycosidases"/>
    <property type="match status" value="1"/>
</dbReference>
<keyword evidence="2" id="KW-0326">Glycosidase</keyword>
<dbReference type="Pfam" id="PF00150">
    <property type="entry name" value="Cellulase"/>
    <property type="match status" value="1"/>
</dbReference>
<organism evidence="4">
    <name type="scientific">uncultured Caudovirales phage</name>
    <dbReference type="NCBI Taxonomy" id="2100421"/>
    <lineage>
        <taxon>Viruses</taxon>
        <taxon>Duplodnaviria</taxon>
        <taxon>Heunggongvirae</taxon>
        <taxon>Uroviricota</taxon>
        <taxon>Caudoviricetes</taxon>
        <taxon>Peduoviridae</taxon>
        <taxon>Maltschvirus</taxon>
        <taxon>Maltschvirus maltsch</taxon>
    </lineage>
</organism>
<dbReference type="InterPro" id="IPR017853">
    <property type="entry name" value="GH"/>
</dbReference>
<dbReference type="InterPro" id="IPR001547">
    <property type="entry name" value="Glyco_hydro_5"/>
</dbReference>
<evidence type="ECO:0000256" key="1">
    <source>
        <dbReference type="ARBA" id="ARBA00022801"/>
    </source>
</evidence>
<accession>A0A6J5RA53</accession>
<evidence type="ECO:0000313" key="4">
    <source>
        <dbReference type="EMBL" id="CAB4192632.1"/>
    </source>
</evidence>